<dbReference type="PANTHER" id="PTHR33164:SF99">
    <property type="entry name" value="MARR FAMILY REGULATORY PROTEIN"/>
    <property type="match status" value="1"/>
</dbReference>
<dbReference type="PROSITE" id="PS50995">
    <property type="entry name" value="HTH_MARR_2"/>
    <property type="match status" value="1"/>
</dbReference>
<dbReference type="InterPro" id="IPR000835">
    <property type="entry name" value="HTH_MarR-typ"/>
</dbReference>
<gene>
    <name evidence="2" type="ORF">SGLAU_32150</name>
</gene>
<feature type="domain" description="HTH marR-type" evidence="1">
    <location>
        <begin position="1"/>
        <end position="155"/>
    </location>
</feature>
<dbReference type="RefSeq" id="WP_043506008.1">
    <property type="nucleotide sequence ID" value="NZ_CP009438.1"/>
</dbReference>
<dbReference type="EMBL" id="CP009438">
    <property type="protein sequence ID" value="AIS02364.1"/>
    <property type="molecule type" value="Genomic_DNA"/>
</dbReference>
<dbReference type="HOGENOM" id="CLU_083287_7_1_11"/>
<dbReference type="SMART" id="SM00347">
    <property type="entry name" value="HTH_MARR"/>
    <property type="match status" value="1"/>
</dbReference>
<sequence>MREPVEPSALDIGSLALFVGLAAGTAVQADLASQGFGDLRMSHGYVFQHLVDGRPTVSDLAAKLDMTQQGASKVVAELERLGYVERLPSPRDARVRHVALTGKGRQAVTAARHARERLEARLRKRSGEATAHGTRGTAFDVTRAVLVDLLDELGGTAAVHRRDVRPPH</sequence>
<dbReference type="GO" id="GO:0006950">
    <property type="term" value="P:response to stress"/>
    <property type="evidence" value="ECO:0007669"/>
    <property type="project" value="TreeGrafter"/>
</dbReference>
<dbReference type="Proteomes" id="UP000029482">
    <property type="component" value="Chromosome"/>
</dbReference>
<accession>A0A089XGE7</accession>
<dbReference type="OrthoDB" id="122135at2"/>
<reference evidence="3" key="1">
    <citation type="journal article" date="2015" name="J. Biotechnol.">
        <title>Complete genome sequence of the actinobacterium Streptomyces glaucescens GLA.O (DSM 40922) consisting of a linear chromosome and one linear plasmid.</title>
        <authorList>
            <person name="Ortseifen V."/>
            <person name="Winkler A."/>
            <person name="Albersmeier A."/>
            <person name="Wendler S."/>
            <person name="Puhler A."/>
            <person name="Kalinowski J."/>
            <person name="Ruckert C."/>
        </authorList>
    </citation>
    <scope>NUCLEOTIDE SEQUENCE [LARGE SCALE GENOMIC DNA]</scope>
    <source>
        <strain evidence="3">DSM 40922 / GLA O</strain>
    </source>
</reference>
<dbReference type="Pfam" id="PF12802">
    <property type="entry name" value="MarR_2"/>
    <property type="match status" value="1"/>
</dbReference>
<proteinExistence type="predicted"/>
<dbReference type="InterPro" id="IPR036388">
    <property type="entry name" value="WH-like_DNA-bd_sf"/>
</dbReference>
<evidence type="ECO:0000313" key="3">
    <source>
        <dbReference type="Proteomes" id="UP000029482"/>
    </source>
</evidence>
<dbReference type="PANTHER" id="PTHR33164">
    <property type="entry name" value="TRANSCRIPTIONAL REGULATOR, MARR FAMILY"/>
    <property type="match status" value="1"/>
</dbReference>
<dbReference type="Gene3D" id="1.10.10.10">
    <property type="entry name" value="Winged helix-like DNA-binding domain superfamily/Winged helix DNA-binding domain"/>
    <property type="match status" value="1"/>
</dbReference>
<dbReference type="InterPro" id="IPR039422">
    <property type="entry name" value="MarR/SlyA-like"/>
</dbReference>
<protein>
    <recommendedName>
        <fullName evidence="1">HTH marR-type domain-containing protein</fullName>
    </recommendedName>
</protein>
<dbReference type="KEGG" id="sgu:SGLAU_32150"/>
<dbReference type="SUPFAM" id="SSF46785">
    <property type="entry name" value="Winged helix' DNA-binding domain"/>
    <property type="match status" value="1"/>
</dbReference>
<dbReference type="eggNOG" id="COG1846">
    <property type="taxonomic scope" value="Bacteria"/>
</dbReference>
<keyword evidence="3" id="KW-1185">Reference proteome</keyword>
<dbReference type="AlphaFoldDB" id="A0A089XGE7"/>
<name>A0A089XGE7_STRGA</name>
<evidence type="ECO:0000313" key="2">
    <source>
        <dbReference type="EMBL" id="AIS02364.1"/>
    </source>
</evidence>
<organism evidence="2 3">
    <name type="scientific">Streptomyces glaucescens</name>
    <dbReference type="NCBI Taxonomy" id="1907"/>
    <lineage>
        <taxon>Bacteria</taxon>
        <taxon>Bacillati</taxon>
        <taxon>Actinomycetota</taxon>
        <taxon>Actinomycetes</taxon>
        <taxon>Kitasatosporales</taxon>
        <taxon>Streptomycetaceae</taxon>
        <taxon>Streptomyces</taxon>
    </lineage>
</organism>
<evidence type="ECO:0000259" key="1">
    <source>
        <dbReference type="PROSITE" id="PS50995"/>
    </source>
</evidence>
<dbReference type="InterPro" id="IPR036390">
    <property type="entry name" value="WH_DNA-bd_sf"/>
</dbReference>
<dbReference type="STRING" id="1907.SGLAU_32150"/>
<dbReference type="GO" id="GO:0003700">
    <property type="term" value="F:DNA-binding transcription factor activity"/>
    <property type="evidence" value="ECO:0007669"/>
    <property type="project" value="InterPro"/>
</dbReference>